<dbReference type="Proteomes" id="UP000828390">
    <property type="component" value="Unassembled WGS sequence"/>
</dbReference>
<proteinExistence type="predicted"/>
<sequence>MAPDYNQRLSQLMSPYTTRYAGVCSYQHRKLFVLTACEDTAAVYLNIYAILCKTQLLCQTLVLVQQFPVTINPDVSGPINLLAAFIFTVDPIVYILARKTNYQRLRTILCTFCY</sequence>
<dbReference type="AlphaFoldDB" id="A0A9D4HT03"/>
<organism evidence="2 3">
    <name type="scientific">Dreissena polymorpha</name>
    <name type="common">Zebra mussel</name>
    <name type="synonym">Mytilus polymorpha</name>
    <dbReference type="NCBI Taxonomy" id="45954"/>
    <lineage>
        <taxon>Eukaryota</taxon>
        <taxon>Metazoa</taxon>
        <taxon>Spiralia</taxon>
        <taxon>Lophotrochozoa</taxon>
        <taxon>Mollusca</taxon>
        <taxon>Bivalvia</taxon>
        <taxon>Autobranchia</taxon>
        <taxon>Heteroconchia</taxon>
        <taxon>Euheterodonta</taxon>
        <taxon>Imparidentia</taxon>
        <taxon>Neoheterodontei</taxon>
        <taxon>Myida</taxon>
        <taxon>Dreissenoidea</taxon>
        <taxon>Dreissenidae</taxon>
        <taxon>Dreissena</taxon>
    </lineage>
</organism>
<keyword evidence="3" id="KW-1185">Reference proteome</keyword>
<feature type="transmembrane region" description="Helical" evidence="1">
    <location>
        <begin position="79"/>
        <end position="97"/>
    </location>
</feature>
<keyword evidence="1" id="KW-0812">Transmembrane</keyword>
<evidence type="ECO:0000313" key="3">
    <source>
        <dbReference type="Proteomes" id="UP000828390"/>
    </source>
</evidence>
<accession>A0A9D4HT03</accession>
<comment type="caution">
    <text evidence="2">The sequence shown here is derived from an EMBL/GenBank/DDBJ whole genome shotgun (WGS) entry which is preliminary data.</text>
</comment>
<reference evidence="2" key="2">
    <citation type="submission" date="2020-11" db="EMBL/GenBank/DDBJ databases">
        <authorList>
            <person name="McCartney M.A."/>
            <person name="Auch B."/>
            <person name="Kono T."/>
            <person name="Mallez S."/>
            <person name="Becker A."/>
            <person name="Gohl D.M."/>
            <person name="Silverstein K.A.T."/>
            <person name="Koren S."/>
            <person name="Bechman K.B."/>
            <person name="Herman A."/>
            <person name="Abrahante J.E."/>
            <person name="Garbe J."/>
        </authorList>
    </citation>
    <scope>NUCLEOTIDE SEQUENCE</scope>
    <source>
        <strain evidence="2">Duluth1</strain>
        <tissue evidence="2">Whole animal</tissue>
    </source>
</reference>
<dbReference type="EMBL" id="JAIWYP010000012">
    <property type="protein sequence ID" value="KAH3729790.1"/>
    <property type="molecule type" value="Genomic_DNA"/>
</dbReference>
<reference evidence="2" key="1">
    <citation type="journal article" date="2019" name="bioRxiv">
        <title>The Genome of the Zebra Mussel, Dreissena polymorpha: A Resource for Invasive Species Research.</title>
        <authorList>
            <person name="McCartney M.A."/>
            <person name="Auch B."/>
            <person name="Kono T."/>
            <person name="Mallez S."/>
            <person name="Zhang Y."/>
            <person name="Obille A."/>
            <person name="Becker A."/>
            <person name="Abrahante J.E."/>
            <person name="Garbe J."/>
            <person name="Badalamenti J.P."/>
            <person name="Herman A."/>
            <person name="Mangelson H."/>
            <person name="Liachko I."/>
            <person name="Sullivan S."/>
            <person name="Sone E.D."/>
            <person name="Koren S."/>
            <person name="Silverstein K.A.T."/>
            <person name="Beckman K.B."/>
            <person name="Gohl D.M."/>
        </authorList>
    </citation>
    <scope>NUCLEOTIDE SEQUENCE</scope>
    <source>
        <strain evidence="2">Duluth1</strain>
        <tissue evidence="2">Whole animal</tissue>
    </source>
</reference>
<name>A0A9D4HT03_DREPO</name>
<evidence type="ECO:0000313" key="2">
    <source>
        <dbReference type="EMBL" id="KAH3729790.1"/>
    </source>
</evidence>
<protein>
    <submittedName>
        <fullName evidence="2">Uncharacterized protein</fullName>
    </submittedName>
</protein>
<evidence type="ECO:0000256" key="1">
    <source>
        <dbReference type="SAM" id="Phobius"/>
    </source>
</evidence>
<keyword evidence="1" id="KW-1133">Transmembrane helix</keyword>
<keyword evidence="1" id="KW-0472">Membrane</keyword>
<gene>
    <name evidence="2" type="ORF">DPMN_055768</name>
</gene>